<dbReference type="InterPro" id="IPR035069">
    <property type="entry name" value="TTHA1013/TTHA0281-like"/>
</dbReference>
<sequence length="94" mass="10734">MAIYSYYSIFEPINEENYKGYAVSFPDLENVFTDGRSFAEAYEMAKDVLGTMLALNEEENTAFHPPSAPDKLTIREGSSLIYIQIDTDDYREAE</sequence>
<comment type="caution">
    <text evidence="1">The sequence shown here is derived from an EMBL/GenBank/DDBJ whole genome shotgun (WGS) entry which is preliminary data.</text>
</comment>
<proteinExistence type="predicted"/>
<keyword evidence="2" id="KW-1185">Reference proteome</keyword>
<name>A0AAE3IVF4_9BACI</name>
<dbReference type="Proteomes" id="UP001209318">
    <property type="component" value="Unassembled WGS sequence"/>
</dbReference>
<accession>A0AAE3IVF4</accession>
<protein>
    <submittedName>
        <fullName evidence="1">Type II toxin-antitoxin system HicB family antitoxin</fullName>
    </submittedName>
</protein>
<evidence type="ECO:0000313" key="1">
    <source>
        <dbReference type="EMBL" id="MCU9614942.1"/>
    </source>
</evidence>
<organism evidence="1 2">
    <name type="scientific">Perspicuibacillus lycopersici</name>
    <dbReference type="NCBI Taxonomy" id="1325689"/>
    <lineage>
        <taxon>Bacteria</taxon>
        <taxon>Bacillati</taxon>
        <taxon>Bacillota</taxon>
        <taxon>Bacilli</taxon>
        <taxon>Bacillales</taxon>
        <taxon>Bacillaceae</taxon>
        <taxon>Perspicuibacillus</taxon>
    </lineage>
</organism>
<evidence type="ECO:0000313" key="2">
    <source>
        <dbReference type="Proteomes" id="UP001209318"/>
    </source>
</evidence>
<gene>
    <name evidence="1" type="ORF">OEV98_15460</name>
</gene>
<dbReference type="SUPFAM" id="SSF143100">
    <property type="entry name" value="TTHA1013/TTHA0281-like"/>
    <property type="match status" value="1"/>
</dbReference>
<dbReference type="EMBL" id="JAOUSF010000005">
    <property type="protein sequence ID" value="MCU9614942.1"/>
    <property type="molecule type" value="Genomic_DNA"/>
</dbReference>
<dbReference type="RefSeq" id="WP_263074260.1">
    <property type="nucleotide sequence ID" value="NZ_JAOUSF010000005.1"/>
</dbReference>
<dbReference type="Gene3D" id="3.30.160.250">
    <property type="match status" value="1"/>
</dbReference>
<dbReference type="AlphaFoldDB" id="A0AAE3IVF4"/>
<reference evidence="1" key="1">
    <citation type="submission" date="2022-10" db="EMBL/GenBank/DDBJ databases">
        <title>Description of Fervidibacillus gen. nov. in the family Fervidibacillaceae fam. nov. with two species, Fervidibacillus albus sp. nov., and Fervidibacillus halotolerans sp. nov., isolated from tidal flat sediments.</title>
        <authorList>
            <person name="Kwon K.K."/>
            <person name="Yang S.-H."/>
        </authorList>
    </citation>
    <scope>NUCLEOTIDE SEQUENCE</scope>
    <source>
        <strain evidence="1">JCM 19140</strain>
    </source>
</reference>